<evidence type="ECO:0000256" key="4">
    <source>
        <dbReference type="ARBA" id="ARBA00022563"/>
    </source>
</evidence>
<evidence type="ECO:0000313" key="9">
    <source>
        <dbReference type="EMBL" id="QFQ01878.1"/>
    </source>
</evidence>
<keyword evidence="4" id="KW-0554">One-carbon metabolism</keyword>
<dbReference type="UniPathway" id="UPA00077">
    <property type="reaction ID" value="UER00158"/>
</dbReference>
<reference evidence="10" key="1">
    <citation type="submission" date="2019-10" db="EMBL/GenBank/DDBJ databases">
        <title>Complete genome sequence of Corynebacterium urogenitalis DSM 108747, isolated from the genital tract of a cow.</title>
        <authorList>
            <person name="Ruckert C."/>
            <person name="Ballas P."/>
            <person name="Wagener K."/>
            <person name="Drillich M."/>
            <person name="Kaempfer P."/>
            <person name="Busse H.-J."/>
            <person name="Ehling-Schulz M."/>
        </authorList>
    </citation>
    <scope>NUCLEOTIDE SEQUENCE [LARGE SCALE GENOMIC DNA]</scope>
    <source>
        <strain evidence="10">LMM 1652</strain>
    </source>
</reference>
<keyword evidence="6 9" id="KW-0560">Oxidoreductase</keyword>
<dbReference type="PANTHER" id="PTHR48069:SF3">
    <property type="entry name" value="DIHYDROFOLATE REDUCTASE"/>
    <property type="match status" value="1"/>
</dbReference>
<dbReference type="GO" id="GO:0004146">
    <property type="term" value="F:dihydrofolate reductase activity"/>
    <property type="evidence" value="ECO:0007669"/>
    <property type="project" value="UniProtKB-EC"/>
</dbReference>
<evidence type="ECO:0000256" key="7">
    <source>
        <dbReference type="RuleBase" id="RU004474"/>
    </source>
</evidence>
<dbReference type="GO" id="GO:0050661">
    <property type="term" value="F:NADP binding"/>
    <property type="evidence" value="ECO:0007669"/>
    <property type="project" value="InterPro"/>
</dbReference>
<dbReference type="GO" id="GO:0046655">
    <property type="term" value="P:folic acid metabolic process"/>
    <property type="evidence" value="ECO:0007669"/>
    <property type="project" value="TreeGrafter"/>
</dbReference>
<dbReference type="RefSeq" id="WP_151902316.1">
    <property type="nucleotide sequence ID" value="NZ_CP045032.1"/>
</dbReference>
<dbReference type="InterPro" id="IPR012259">
    <property type="entry name" value="DHFR"/>
</dbReference>
<evidence type="ECO:0000313" key="10">
    <source>
        <dbReference type="Proteomes" id="UP000326711"/>
    </source>
</evidence>
<dbReference type="InterPro" id="IPR001796">
    <property type="entry name" value="DHFR_dom"/>
</dbReference>
<dbReference type="Gene3D" id="3.40.430.10">
    <property type="entry name" value="Dihydrofolate Reductase, subunit A"/>
    <property type="match status" value="1"/>
</dbReference>
<dbReference type="EC" id="1.5.1.3" evidence="3"/>
<dbReference type="GO" id="GO:0046452">
    <property type="term" value="P:dihydrofolate metabolic process"/>
    <property type="evidence" value="ECO:0007669"/>
    <property type="project" value="TreeGrafter"/>
</dbReference>
<organism evidence="9 10">
    <name type="scientific">Corynebacterium urogenitale</name>
    <dbReference type="NCBI Taxonomy" id="2487892"/>
    <lineage>
        <taxon>Bacteria</taxon>
        <taxon>Bacillati</taxon>
        <taxon>Actinomycetota</taxon>
        <taxon>Actinomycetes</taxon>
        <taxon>Mycobacteriales</taxon>
        <taxon>Corynebacteriaceae</taxon>
        <taxon>Corynebacterium</taxon>
    </lineage>
</organism>
<keyword evidence="10" id="KW-1185">Reference proteome</keyword>
<evidence type="ECO:0000256" key="6">
    <source>
        <dbReference type="ARBA" id="ARBA00023002"/>
    </source>
</evidence>
<dbReference type="PROSITE" id="PS00075">
    <property type="entry name" value="DHFR_1"/>
    <property type="match status" value="1"/>
</dbReference>
<evidence type="ECO:0000256" key="3">
    <source>
        <dbReference type="ARBA" id="ARBA00012856"/>
    </source>
</evidence>
<dbReference type="KEGG" id="cuo:CUROG_02440"/>
<dbReference type="Proteomes" id="UP000326711">
    <property type="component" value="Chromosome"/>
</dbReference>
<dbReference type="CDD" id="cd00209">
    <property type="entry name" value="DHFR"/>
    <property type="match status" value="1"/>
</dbReference>
<dbReference type="InterPro" id="IPR017925">
    <property type="entry name" value="DHFR_CS"/>
</dbReference>
<accession>A0A5J6Z491</accession>
<keyword evidence="5" id="KW-0521">NADP</keyword>
<dbReference type="SUPFAM" id="SSF53597">
    <property type="entry name" value="Dihydrofolate reductase-like"/>
    <property type="match status" value="1"/>
</dbReference>
<dbReference type="Pfam" id="PF00186">
    <property type="entry name" value="DHFR_1"/>
    <property type="match status" value="1"/>
</dbReference>
<dbReference type="AlphaFoldDB" id="A0A5J6Z491"/>
<dbReference type="PRINTS" id="PR00070">
    <property type="entry name" value="DHFR"/>
</dbReference>
<evidence type="ECO:0000256" key="1">
    <source>
        <dbReference type="ARBA" id="ARBA00004903"/>
    </source>
</evidence>
<comment type="similarity">
    <text evidence="2 7">Belongs to the dihydrofolate reductase family.</text>
</comment>
<dbReference type="GO" id="GO:0006730">
    <property type="term" value="P:one-carbon metabolic process"/>
    <property type="evidence" value="ECO:0007669"/>
    <property type="project" value="UniProtKB-KW"/>
</dbReference>
<dbReference type="InterPro" id="IPR024072">
    <property type="entry name" value="DHFR-like_dom_sf"/>
</dbReference>
<comment type="pathway">
    <text evidence="1">Cofactor biosynthesis; tetrahydrofolate biosynthesis; 5,6,7,8-tetrahydrofolate from 7,8-dihydrofolate: step 1/1.</text>
</comment>
<dbReference type="PANTHER" id="PTHR48069">
    <property type="entry name" value="DIHYDROFOLATE REDUCTASE"/>
    <property type="match status" value="1"/>
</dbReference>
<dbReference type="PROSITE" id="PS51330">
    <property type="entry name" value="DHFR_2"/>
    <property type="match status" value="1"/>
</dbReference>
<feature type="domain" description="DHFR" evidence="8">
    <location>
        <begin position="31"/>
        <end position="210"/>
    </location>
</feature>
<evidence type="ECO:0000256" key="2">
    <source>
        <dbReference type="ARBA" id="ARBA00009539"/>
    </source>
</evidence>
<name>A0A5J6Z491_9CORY</name>
<dbReference type="EMBL" id="CP045032">
    <property type="protein sequence ID" value="QFQ01878.1"/>
    <property type="molecule type" value="Genomic_DNA"/>
</dbReference>
<dbReference type="GO" id="GO:0005829">
    <property type="term" value="C:cytosol"/>
    <property type="evidence" value="ECO:0007669"/>
    <property type="project" value="TreeGrafter"/>
</dbReference>
<evidence type="ECO:0000256" key="5">
    <source>
        <dbReference type="ARBA" id="ARBA00022857"/>
    </source>
</evidence>
<dbReference type="GO" id="GO:0046654">
    <property type="term" value="P:tetrahydrofolate biosynthetic process"/>
    <property type="evidence" value="ECO:0007669"/>
    <property type="project" value="UniProtKB-UniPathway"/>
</dbReference>
<dbReference type="OrthoDB" id="9804315at2"/>
<protein>
    <recommendedName>
        <fullName evidence="3">dihydrofolate reductase</fullName>
        <ecNumber evidence="3">1.5.1.3</ecNumber>
    </recommendedName>
</protein>
<evidence type="ECO:0000259" key="8">
    <source>
        <dbReference type="PROSITE" id="PS51330"/>
    </source>
</evidence>
<gene>
    <name evidence="9" type="primary">folA</name>
    <name evidence="9" type="ORF">CUROG_02440</name>
</gene>
<sequence length="211" mass="23799">MTADATSTGAGSNYPDLSHETLRELIGHDVEVAMIWAQTTDRVIGDGDDMPWYLPEDLKHFKESTEGYPVVMGRTSWEALEDPYRPLPKRENFVVTSNEDYDAPGGHVHTNLPESIAAATRWIDANNPGDLSNTVWILGGGTVYQQCMPVADRIVVTEIEMTAPERFQVVAPEISPEEFTLEASEWMTSRRGHAVDDDQPLRYRFCVWTRR</sequence>
<proteinExistence type="inferred from homology"/>